<keyword evidence="4" id="KW-0808">Transferase</keyword>
<dbReference type="InterPro" id="IPR036641">
    <property type="entry name" value="HPT_dom_sf"/>
</dbReference>
<proteinExistence type="predicted"/>
<keyword evidence="1" id="KW-0597">Phosphoprotein</keyword>
<dbReference type="InterPro" id="IPR008207">
    <property type="entry name" value="Sig_transdc_His_kin_Hpt_dom"/>
</dbReference>
<name>A0A3D5J6D3_9FLAO</name>
<evidence type="ECO:0000256" key="1">
    <source>
        <dbReference type="PROSITE-ProRule" id="PRU00110"/>
    </source>
</evidence>
<dbReference type="PROSITE" id="PS50894">
    <property type="entry name" value="HPT"/>
    <property type="match status" value="1"/>
</dbReference>
<sequence>EEKPLIPKNDFTPKHNEFYNLEDIYMFSGQDKEAMHIIIKAFLESSQENIAKIKSHKKDKHYDAIGKIAHKMLPMFKQMRITPVIPVLERLEKKVEVSDTEIDELIQQLQTVLRELENEVTV</sequence>
<dbReference type="GO" id="GO:0004672">
    <property type="term" value="F:protein kinase activity"/>
    <property type="evidence" value="ECO:0007669"/>
    <property type="project" value="UniProtKB-ARBA"/>
</dbReference>
<feature type="modified residue" description="Phosphohistidine" evidence="1">
    <location>
        <position position="70"/>
    </location>
</feature>
<accession>A0A3D5J6D3</accession>
<dbReference type="GO" id="GO:0000160">
    <property type="term" value="P:phosphorelay signal transduction system"/>
    <property type="evidence" value="ECO:0007669"/>
    <property type="project" value="InterPro"/>
</dbReference>
<organism evidence="4 5">
    <name type="scientific">Zunongwangia profunda</name>
    <dbReference type="NCBI Taxonomy" id="398743"/>
    <lineage>
        <taxon>Bacteria</taxon>
        <taxon>Pseudomonadati</taxon>
        <taxon>Bacteroidota</taxon>
        <taxon>Flavobacteriia</taxon>
        <taxon>Flavobacteriales</taxon>
        <taxon>Flavobacteriaceae</taxon>
        <taxon>Zunongwangia</taxon>
    </lineage>
</organism>
<evidence type="ECO:0000313" key="4">
    <source>
        <dbReference type="EMBL" id="HCV83268.1"/>
    </source>
</evidence>
<protein>
    <submittedName>
        <fullName evidence="4">Hybrid sensor histidine kinase/response regulator</fullName>
    </submittedName>
</protein>
<evidence type="ECO:0000313" key="5">
    <source>
        <dbReference type="Proteomes" id="UP000264330"/>
    </source>
</evidence>
<dbReference type="AlphaFoldDB" id="A0A3D5J6D3"/>
<keyword evidence="2" id="KW-0175">Coiled coil</keyword>
<comment type="caution">
    <text evidence="4">The sequence shown here is derived from an EMBL/GenBank/DDBJ whole genome shotgun (WGS) entry which is preliminary data.</text>
</comment>
<keyword evidence="4" id="KW-0418">Kinase</keyword>
<feature type="coiled-coil region" evidence="2">
    <location>
        <begin position="88"/>
        <end position="119"/>
    </location>
</feature>
<feature type="non-terminal residue" evidence="4">
    <location>
        <position position="1"/>
    </location>
</feature>
<evidence type="ECO:0000256" key="2">
    <source>
        <dbReference type="SAM" id="Coils"/>
    </source>
</evidence>
<reference evidence="4 5" key="1">
    <citation type="journal article" date="2018" name="Nat. Biotechnol.">
        <title>A standardized bacterial taxonomy based on genome phylogeny substantially revises the tree of life.</title>
        <authorList>
            <person name="Parks D.H."/>
            <person name="Chuvochina M."/>
            <person name="Waite D.W."/>
            <person name="Rinke C."/>
            <person name="Skarshewski A."/>
            <person name="Chaumeil P.A."/>
            <person name="Hugenholtz P."/>
        </authorList>
    </citation>
    <scope>NUCLEOTIDE SEQUENCE [LARGE SCALE GENOMIC DNA]</scope>
    <source>
        <strain evidence="4">UBA9359</strain>
    </source>
</reference>
<dbReference type="SUPFAM" id="SSF47226">
    <property type="entry name" value="Histidine-containing phosphotransfer domain, HPT domain"/>
    <property type="match status" value="1"/>
</dbReference>
<dbReference type="Gene3D" id="1.20.120.160">
    <property type="entry name" value="HPT domain"/>
    <property type="match status" value="1"/>
</dbReference>
<dbReference type="EMBL" id="DPMF01000448">
    <property type="protein sequence ID" value="HCV83268.1"/>
    <property type="molecule type" value="Genomic_DNA"/>
</dbReference>
<evidence type="ECO:0000259" key="3">
    <source>
        <dbReference type="PROSITE" id="PS50894"/>
    </source>
</evidence>
<feature type="domain" description="HPt" evidence="3">
    <location>
        <begin position="31"/>
        <end position="122"/>
    </location>
</feature>
<dbReference type="Proteomes" id="UP000264330">
    <property type="component" value="Unassembled WGS sequence"/>
</dbReference>
<gene>
    <name evidence="4" type="ORF">DGQ38_19710</name>
</gene>